<evidence type="ECO:0000313" key="2">
    <source>
        <dbReference type="Proteomes" id="UP000319210"/>
    </source>
</evidence>
<sequence length="87" mass="9254">MAPLDAVSADGPDHALNREIRYSGRVRLAKGATGFRKPRRRKGPAPSAGSGLLLVRLVDKISDEASSSRLTPDGRPCVVAWAESGAW</sequence>
<evidence type="ECO:0000313" key="1">
    <source>
        <dbReference type="EMBL" id="GEB49123.1"/>
    </source>
</evidence>
<dbReference type="Proteomes" id="UP000319210">
    <property type="component" value="Unassembled WGS sequence"/>
</dbReference>
<comment type="caution">
    <text evidence="1">The sequence shown here is derived from an EMBL/GenBank/DDBJ whole genome shotgun (WGS) entry which is preliminary data.</text>
</comment>
<organism evidence="1 2">
    <name type="scientific">Streptomyces cacaoi</name>
    <dbReference type="NCBI Taxonomy" id="1898"/>
    <lineage>
        <taxon>Bacteria</taxon>
        <taxon>Bacillati</taxon>
        <taxon>Actinomycetota</taxon>
        <taxon>Actinomycetes</taxon>
        <taxon>Kitasatosporales</taxon>
        <taxon>Streptomycetaceae</taxon>
        <taxon>Streptomyces</taxon>
    </lineage>
</organism>
<proteinExistence type="predicted"/>
<dbReference type="EMBL" id="BJMM01000006">
    <property type="protein sequence ID" value="GEB49123.1"/>
    <property type="molecule type" value="Genomic_DNA"/>
</dbReference>
<accession>A0A4Y3QX05</accession>
<name>A0A4Y3QX05_STRCI</name>
<keyword evidence="2" id="KW-1185">Reference proteome</keyword>
<gene>
    <name evidence="1" type="ORF">SCA03_16740</name>
</gene>
<reference evidence="1 2" key="1">
    <citation type="submission" date="2019-06" db="EMBL/GenBank/DDBJ databases">
        <title>Whole genome shotgun sequence of Streptomyces cacaoi subsp. cacaoi NBRC 12748.</title>
        <authorList>
            <person name="Hosoyama A."/>
            <person name="Uohara A."/>
            <person name="Ohji S."/>
            <person name="Ichikawa N."/>
        </authorList>
    </citation>
    <scope>NUCLEOTIDE SEQUENCE [LARGE SCALE GENOMIC DNA]</scope>
    <source>
        <strain evidence="1 2">NBRC 12748</strain>
    </source>
</reference>
<dbReference type="AlphaFoldDB" id="A0A4Y3QX05"/>
<protein>
    <submittedName>
        <fullName evidence="1">Uncharacterized protein</fullName>
    </submittedName>
</protein>